<dbReference type="AlphaFoldDB" id="A0A2K8TAG2"/>
<evidence type="ECO:0000256" key="1">
    <source>
        <dbReference type="SAM" id="MobiDB-lite"/>
    </source>
</evidence>
<sequence>MITPSVQKLEKLLSPCSQQELPPCSLNDKSLAGHDMT</sequence>
<organism evidence="2 3">
    <name type="scientific">Nostoc flagelliforme CCNUN1</name>
    <dbReference type="NCBI Taxonomy" id="2038116"/>
    <lineage>
        <taxon>Bacteria</taxon>
        <taxon>Bacillati</taxon>
        <taxon>Cyanobacteriota</taxon>
        <taxon>Cyanophyceae</taxon>
        <taxon>Nostocales</taxon>
        <taxon>Nostocaceae</taxon>
        <taxon>Nostoc</taxon>
    </lineage>
</organism>
<accession>A0A2K8TAG2</accession>
<feature type="region of interest" description="Disordered" evidence="1">
    <location>
        <begin position="17"/>
        <end position="37"/>
    </location>
</feature>
<dbReference type="Proteomes" id="UP000232003">
    <property type="component" value="Plasmid pNFSY08"/>
</dbReference>
<geneLocation type="plasmid" evidence="3">
    <name>pnfsy08</name>
</geneLocation>
<reference evidence="2 3" key="1">
    <citation type="submission" date="2017-11" db="EMBL/GenBank/DDBJ databases">
        <title>Complete genome of a free-living desiccation-tolerant cyanobacterium and its photosynthetic adaptation to extreme terrestrial habitat.</title>
        <authorList>
            <person name="Shang J."/>
        </authorList>
    </citation>
    <scope>NUCLEOTIDE SEQUENCE [LARGE SCALE GENOMIC DNA]</scope>
    <source>
        <strain evidence="2 3">CCNUN1</strain>
        <plasmid evidence="3">pnfsy08</plasmid>
    </source>
</reference>
<proteinExistence type="predicted"/>
<evidence type="ECO:0000313" key="3">
    <source>
        <dbReference type="Proteomes" id="UP000232003"/>
    </source>
</evidence>
<dbReference type="KEGG" id="nfl:COO91_10890"/>
<evidence type="ECO:0000313" key="2">
    <source>
        <dbReference type="EMBL" id="AUB44652.1"/>
    </source>
</evidence>
<dbReference type="EMBL" id="CP024793">
    <property type="protein sequence ID" value="AUB44652.1"/>
    <property type="molecule type" value="Genomic_DNA"/>
</dbReference>
<keyword evidence="2" id="KW-0614">Plasmid</keyword>
<protein>
    <submittedName>
        <fullName evidence="2">Uncharacterized protein</fullName>
    </submittedName>
</protein>
<name>A0A2K8TAG2_9NOSO</name>
<gene>
    <name evidence="2" type="ORF">COO91_10890</name>
</gene>
<keyword evidence="3" id="KW-1185">Reference proteome</keyword>